<keyword evidence="4" id="KW-0808">Transferase</keyword>
<dbReference type="SUPFAM" id="SSF55785">
    <property type="entry name" value="PYP-like sensor domain (PAS domain)"/>
    <property type="match status" value="3"/>
</dbReference>
<evidence type="ECO:0000256" key="4">
    <source>
        <dbReference type="ARBA" id="ARBA00022679"/>
    </source>
</evidence>
<dbReference type="Gene3D" id="1.10.287.130">
    <property type="match status" value="1"/>
</dbReference>
<dbReference type="FunFam" id="3.30.565.10:FF:000006">
    <property type="entry name" value="Sensor histidine kinase WalK"/>
    <property type="match status" value="1"/>
</dbReference>
<dbReference type="CDD" id="cd00082">
    <property type="entry name" value="HisKA"/>
    <property type="match status" value="1"/>
</dbReference>
<evidence type="ECO:0000256" key="2">
    <source>
        <dbReference type="ARBA" id="ARBA00012438"/>
    </source>
</evidence>
<evidence type="ECO:0000256" key="5">
    <source>
        <dbReference type="ARBA" id="ARBA00022777"/>
    </source>
</evidence>
<dbReference type="InterPro" id="IPR004358">
    <property type="entry name" value="Sig_transdc_His_kin-like_C"/>
</dbReference>
<feature type="domain" description="Histidine kinase" evidence="6">
    <location>
        <begin position="399"/>
        <end position="621"/>
    </location>
</feature>
<dbReference type="InterPro" id="IPR003594">
    <property type="entry name" value="HATPase_dom"/>
</dbReference>
<evidence type="ECO:0000256" key="1">
    <source>
        <dbReference type="ARBA" id="ARBA00000085"/>
    </source>
</evidence>
<evidence type="ECO:0000259" key="8">
    <source>
        <dbReference type="PROSITE" id="PS50113"/>
    </source>
</evidence>
<dbReference type="InterPro" id="IPR000014">
    <property type="entry name" value="PAS"/>
</dbReference>
<dbReference type="InterPro" id="IPR036890">
    <property type="entry name" value="HATPase_C_sf"/>
</dbReference>
<dbReference type="Pfam" id="PF08447">
    <property type="entry name" value="PAS_3"/>
    <property type="match status" value="1"/>
</dbReference>
<dbReference type="Pfam" id="PF02518">
    <property type="entry name" value="HATPase_c"/>
    <property type="match status" value="1"/>
</dbReference>
<dbReference type="Pfam" id="PF13188">
    <property type="entry name" value="PAS_8"/>
    <property type="match status" value="1"/>
</dbReference>
<dbReference type="InterPro" id="IPR005467">
    <property type="entry name" value="His_kinase_dom"/>
</dbReference>
<dbReference type="InterPro" id="IPR013655">
    <property type="entry name" value="PAS_fold_3"/>
</dbReference>
<dbReference type="InterPro" id="IPR000700">
    <property type="entry name" value="PAS-assoc_C"/>
</dbReference>
<feature type="domain" description="PAC" evidence="8">
    <location>
        <begin position="209"/>
        <end position="260"/>
    </location>
</feature>
<keyword evidence="5" id="KW-0418">Kinase</keyword>
<dbReference type="SMART" id="SM00091">
    <property type="entry name" value="PAS"/>
    <property type="match status" value="3"/>
</dbReference>
<dbReference type="AlphaFoldDB" id="A0A0F9JC88"/>
<dbReference type="PANTHER" id="PTHR43047:SF72">
    <property type="entry name" value="OSMOSENSING HISTIDINE PROTEIN KINASE SLN1"/>
    <property type="match status" value="1"/>
</dbReference>
<sequence length="625" mass="72580">MKDVIKGKPFDESKNLWYTTLDAISESIFLIDLDYKILHCNRTTLNFLGKSKYNEVIGHSCWEIMHRTPEPVEWCPVRKMLESGRREIFVQELMGKWVEISADPVFDDEGNISGAVHVITDITNRKQIEDTLRESEEKYRLISENSDDLIAVYSEDGTIEYINAETHSRILGYNPEEFIDKSFRDTLVHEDDRVLAATSVNEGLEKGEYYYQFRLKHQLGNFFWFEVTGKRFTDDTGKNKFLCVSRNINEKKLADYKIKESEENFRTIAEQAFMGILILQDDKVTYVNNTLLQIFEYTYEEVIVWTKDDLIKRVHPDDIQSLIEYRQRLRGEDTHIKAYHSHRAFTKSKNLKWIDQFSRIIVYKGRLAELITIMDVTEKKEAEQELVKLNSLKSELLRRTSHELKTPLVSIKGFTDLLLNVHKEKLDDYVLSTIHEIKLGCERLENLIQDILKTSELELGTIKLKKTEGDLSFLIKLSIRESQGLIKLRNHTIDLKIHDKLIASFEQEQIHQVISNLINNAIKYTPPDGTIEIKSEINSSSIKISIKDTGIGITREEEKDLFTQFGKIERYGQGLDIISDGSGLGLYISKKIVELHGGEIWVESRGRNKGSTFYFTLPLIRELEI</sequence>
<dbReference type="Pfam" id="PF00512">
    <property type="entry name" value="HisKA"/>
    <property type="match status" value="1"/>
</dbReference>
<feature type="domain" description="PAS" evidence="7">
    <location>
        <begin position="135"/>
        <end position="207"/>
    </location>
</feature>
<dbReference type="Gene3D" id="3.30.450.20">
    <property type="entry name" value="PAS domain"/>
    <property type="match status" value="3"/>
</dbReference>
<dbReference type="EMBL" id="LAZR01011783">
    <property type="protein sequence ID" value="KKM59891.1"/>
    <property type="molecule type" value="Genomic_DNA"/>
</dbReference>
<organism evidence="9">
    <name type="scientific">marine sediment metagenome</name>
    <dbReference type="NCBI Taxonomy" id="412755"/>
    <lineage>
        <taxon>unclassified sequences</taxon>
        <taxon>metagenomes</taxon>
        <taxon>ecological metagenomes</taxon>
    </lineage>
</organism>
<dbReference type="GO" id="GO:0005886">
    <property type="term" value="C:plasma membrane"/>
    <property type="evidence" value="ECO:0007669"/>
    <property type="project" value="TreeGrafter"/>
</dbReference>
<dbReference type="NCBIfam" id="TIGR00229">
    <property type="entry name" value="sensory_box"/>
    <property type="match status" value="3"/>
</dbReference>
<dbReference type="PROSITE" id="PS50109">
    <property type="entry name" value="HIS_KIN"/>
    <property type="match status" value="1"/>
</dbReference>
<dbReference type="GO" id="GO:0000155">
    <property type="term" value="F:phosphorelay sensor kinase activity"/>
    <property type="evidence" value="ECO:0007669"/>
    <property type="project" value="InterPro"/>
</dbReference>
<accession>A0A0F9JC88</accession>
<dbReference type="PRINTS" id="PR00344">
    <property type="entry name" value="BCTRLSENSOR"/>
</dbReference>
<dbReference type="SUPFAM" id="SSF55874">
    <property type="entry name" value="ATPase domain of HSP90 chaperone/DNA topoisomerase II/histidine kinase"/>
    <property type="match status" value="1"/>
</dbReference>
<dbReference type="InterPro" id="IPR036097">
    <property type="entry name" value="HisK_dim/P_sf"/>
</dbReference>
<dbReference type="InterPro" id="IPR001610">
    <property type="entry name" value="PAC"/>
</dbReference>
<gene>
    <name evidence="9" type="ORF">LCGC14_1547500</name>
</gene>
<evidence type="ECO:0000256" key="3">
    <source>
        <dbReference type="ARBA" id="ARBA00022553"/>
    </source>
</evidence>
<protein>
    <recommendedName>
        <fullName evidence="2">histidine kinase</fullName>
        <ecNumber evidence="2">2.7.13.3</ecNumber>
    </recommendedName>
</protein>
<evidence type="ECO:0000259" key="6">
    <source>
        <dbReference type="PROSITE" id="PS50109"/>
    </source>
</evidence>
<evidence type="ECO:0000313" key="9">
    <source>
        <dbReference type="EMBL" id="KKM59891.1"/>
    </source>
</evidence>
<comment type="catalytic activity">
    <reaction evidence="1">
        <text>ATP + protein L-histidine = ADP + protein N-phospho-L-histidine.</text>
        <dbReference type="EC" id="2.7.13.3"/>
    </reaction>
</comment>
<feature type="domain" description="PAS" evidence="7">
    <location>
        <begin position="281"/>
        <end position="333"/>
    </location>
</feature>
<evidence type="ECO:0000259" key="7">
    <source>
        <dbReference type="PROSITE" id="PS50112"/>
    </source>
</evidence>
<proteinExistence type="predicted"/>
<dbReference type="InterPro" id="IPR035965">
    <property type="entry name" value="PAS-like_dom_sf"/>
</dbReference>
<dbReference type="PROSITE" id="PS50112">
    <property type="entry name" value="PAS"/>
    <property type="match status" value="2"/>
</dbReference>
<dbReference type="SMART" id="SM00388">
    <property type="entry name" value="HisKA"/>
    <property type="match status" value="1"/>
</dbReference>
<comment type="caution">
    <text evidence="9">The sequence shown here is derived from an EMBL/GenBank/DDBJ whole genome shotgun (WGS) entry which is preliminary data.</text>
</comment>
<dbReference type="EC" id="2.7.13.3" evidence="2"/>
<dbReference type="SMART" id="SM00387">
    <property type="entry name" value="HATPase_c"/>
    <property type="match status" value="1"/>
</dbReference>
<dbReference type="CDD" id="cd00130">
    <property type="entry name" value="PAS"/>
    <property type="match status" value="2"/>
</dbReference>
<name>A0A0F9JC88_9ZZZZ</name>
<dbReference type="PROSITE" id="PS50113">
    <property type="entry name" value="PAC"/>
    <property type="match status" value="2"/>
</dbReference>
<reference evidence="9" key="1">
    <citation type="journal article" date="2015" name="Nature">
        <title>Complex archaea that bridge the gap between prokaryotes and eukaryotes.</title>
        <authorList>
            <person name="Spang A."/>
            <person name="Saw J.H."/>
            <person name="Jorgensen S.L."/>
            <person name="Zaremba-Niedzwiedzka K."/>
            <person name="Martijn J."/>
            <person name="Lind A.E."/>
            <person name="van Eijk R."/>
            <person name="Schleper C."/>
            <person name="Guy L."/>
            <person name="Ettema T.J."/>
        </authorList>
    </citation>
    <scope>NUCLEOTIDE SEQUENCE</scope>
</reference>
<dbReference type="SMART" id="SM00086">
    <property type="entry name" value="PAC"/>
    <property type="match status" value="2"/>
</dbReference>
<dbReference type="InterPro" id="IPR003661">
    <property type="entry name" value="HisK_dim/P_dom"/>
</dbReference>
<keyword evidence="3" id="KW-0597">Phosphoprotein</keyword>
<dbReference type="SUPFAM" id="SSF47384">
    <property type="entry name" value="Homodimeric domain of signal transducing histidine kinase"/>
    <property type="match status" value="1"/>
</dbReference>
<dbReference type="Gene3D" id="3.30.565.10">
    <property type="entry name" value="Histidine kinase-like ATPase, C-terminal domain"/>
    <property type="match status" value="1"/>
</dbReference>
<dbReference type="GO" id="GO:0009927">
    <property type="term" value="F:histidine phosphotransfer kinase activity"/>
    <property type="evidence" value="ECO:0007669"/>
    <property type="project" value="TreeGrafter"/>
</dbReference>
<feature type="domain" description="PAC" evidence="8">
    <location>
        <begin position="82"/>
        <end position="134"/>
    </location>
</feature>
<dbReference type="PANTHER" id="PTHR43047">
    <property type="entry name" value="TWO-COMPONENT HISTIDINE PROTEIN KINASE"/>
    <property type="match status" value="1"/>
</dbReference>
<dbReference type="Pfam" id="PF13426">
    <property type="entry name" value="PAS_9"/>
    <property type="match status" value="1"/>
</dbReference>